<dbReference type="Gene3D" id="2.170.150.80">
    <property type="entry name" value="NAC domain"/>
    <property type="match status" value="2"/>
</dbReference>
<evidence type="ECO:0000256" key="8">
    <source>
        <dbReference type="PROSITE-ProRule" id="PRU00027"/>
    </source>
</evidence>
<dbReference type="InterPro" id="IPR036236">
    <property type="entry name" value="Znf_C2H2_sf"/>
</dbReference>
<dbReference type="Pfam" id="PF02892">
    <property type="entry name" value="zf-BED"/>
    <property type="match status" value="1"/>
</dbReference>
<dbReference type="SMART" id="SM00614">
    <property type="entry name" value="ZnF_BED"/>
    <property type="match status" value="1"/>
</dbReference>
<evidence type="ECO:0000313" key="13">
    <source>
        <dbReference type="Proteomes" id="UP000604825"/>
    </source>
</evidence>
<comment type="caution">
    <text evidence="12">The sequence shown here is derived from an EMBL/GenBank/DDBJ whole genome shotgun (WGS) entry which is preliminary data.</text>
</comment>
<keyword evidence="13" id="KW-1185">Reference proteome</keyword>
<dbReference type="PROSITE" id="PS51005">
    <property type="entry name" value="NAC"/>
    <property type="match status" value="1"/>
</dbReference>
<keyword evidence="4" id="KW-0805">Transcription regulation</keyword>
<keyword evidence="1" id="KW-0479">Metal-binding</keyword>
<evidence type="ECO:0000259" key="10">
    <source>
        <dbReference type="PROSITE" id="PS50808"/>
    </source>
</evidence>
<dbReference type="PANTHER" id="PTHR31744:SF92">
    <property type="entry name" value="NAC DOMAIN-CONTAINING PROTEIN 87"/>
    <property type="match status" value="1"/>
</dbReference>
<name>A0A811Q860_9POAL</name>
<organism evidence="12 13">
    <name type="scientific">Miscanthus lutarioriparius</name>
    <dbReference type="NCBI Taxonomy" id="422564"/>
    <lineage>
        <taxon>Eukaryota</taxon>
        <taxon>Viridiplantae</taxon>
        <taxon>Streptophyta</taxon>
        <taxon>Embryophyta</taxon>
        <taxon>Tracheophyta</taxon>
        <taxon>Spermatophyta</taxon>
        <taxon>Magnoliopsida</taxon>
        <taxon>Liliopsida</taxon>
        <taxon>Poales</taxon>
        <taxon>Poaceae</taxon>
        <taxon>PACMAD clade</taxon>
        <taxon>Panicoideae</taxon>
        <taxon>Andropogonodae</taxon>
        <taxon>Andropogoneae</taxon>
        <taxon>Saccharinae</taxon>
        <taxon>Miscanthus</taxon>
    </lineage>
</organism>
<evidence type="ECO:0000256" key="3">
    <source>
        <dbReference type="ARBA" id="ARBA00022833"/>
    </source>
</evidence>
<evidence type="ECO:0000256" key="1">
    <source>
        <dbReference type="ARBA" id="ARBA00022723"/>
    </source>
</evidence>
<dbReference type="EMBL" id="CAJGYO010000010">
    <property type="protein sequence ID" value="CAD6255405.1"/>
    <property type="molecule type" value="Genomic_DNA"/>
</dbReference>
<dbReference type="SUPFAM" id="SSF57667">
    <property type="entry name" value="beta-beta-alpha zinc fingers"/>
    <property type="match status" value="1"/>
</dbReference>
<dbReference type="GO" id="GO:0005634">
    <property type="term" value="C:nucleus"/>
    <property type="evidence" value="ECO:0007669"/>
    <property type="project" value="UniProtKB-ARBA"/>
</dbReference>
<evidence type="ECO:0000256" key="9">
    <source>
        <dbReference type="SAM" id="Phobius"/>
    </source>
</evidence>
<dbReference type="PANTHER" id="PTHR31744">
    <property type="entry name" value="PROTEIN CUP-SHAPED COTYLEDON 2-RELATED"/>
    <property type="match status" value="1"/>
</dbReference>
<dbReference type="GO" id="GO:0006355">
    <property type="term" value="P:regulation of DNA-templated transcription"/>
    <property type="evidence" value="ECO:0007669"/>
    <property type="project" value="InterPro"/>
</dbReference>
<keyword evidence="3" id="KW-0862">Zinc</keyword>
<keyword evidence="9" id="KW-0472">Membrane</keyword>
<keyword evidence="5" id="KW-0238">DNA-binding</keyword>
<protein>
    <submittedName>
        <fullName evidence="12">Uncharacterized protein</fullName>
    </submittedName>
</protein>
<dbReference type="InterPro" id="IPR003441">
    <property type="entry name" value="NAC-dom"/>
</dbReference>
<feature type="domain" description="BED-type" evidence="10">
    <location>
        <begin position="94"/>
        <end position="157"/>
    </location>
</feature>
<evidence type="ECO:0000256" key="7">
    <source>
        <dbReference type="ARBA" id="ARBA00023242"/>
    </source>
</evidence>
<proteinExistence type="predicted"/>
<dbReference type="InterPro" id="IPR036093">
    <property type="entry name" value="NAC_dom_sf"/>
</dbReference>
<dbReference type="PROSITE" id="PS50808">
    <property type="entry name" value="ZF_BED"/>
    <property type="match status" value="1"/>
</dbReference>
<dbReference type="OrthoDB" id="683736at2759"/>
<keyword evidence="7" id="KW-0539">Nucleus</keyword>
<keyword evidence="9" id="KW-1133">Transmembrane helix</keyword>
<evidence type="ECO:0000313" key="12">
    <source>
        <dbReference type="EMBL" id="CAD6255405.1"/>
    </source>
</evidence>
<gene>
    <name evidence="12" type="ORF">NCGR_LOCUS38951</name>
</gene>
<evidence type="ECO:0000256" key="5">
    <source>
        <dbReference type="ARBA" id="ARBA00023125"/>
    </source>
</evidence>
<dbReference type="SUPFAM" id="SSF101941">
    <property type="entry name" value="NAC domain"/>
    <property type="match status" value="2"/>
</dbReference>
<evidence type="ECO:0000259" key="11">
    <source>
        <dbReference type="PROSITE" id="PS51005"/>
    </source>
</evidence>
<sequence>MEDDANFQLDPWELPPYFLLRKNKWKSLRTHSGYWKEREDEFIAIRSGDDSSSSCSPSYHGLRRTLEFYLNDGTGGEGTKTDWLIHDYQHLRKDARDNVWKHFTKIRTNDPDVVYAACHHCDKVLRAHPKKQGTSRLPRHRNSAKCRSSCNNPSTDEDCEMLHRLRTVLDPYNQQKIEGKLECQEVNANLTQLKPWVLGNNACYVTTSLNWQTNEGCWEEIDKEFTAIRTEQQQMQGFWKDIDNVFTAIQNDYQMQMQVPQYMGLRRTLEFHLNQNSNKLKTAWIMLEFKQGDMVIRKVFRYDKDAVTAIFSDLDRRLNGDNDTKGYYNGEGVNMDSTLSSDYMHGKSDTKRKRTAASNGKSEVWMHFTKCATSVIGGTMVTLRMAPLTYGGIIRAAQTSAAGQKNANDATTEWEAEIWPLFLVWKNYGGCDMCSFQIKDIFSLFLVCLSLLYILTLVLCFRNRASAIRDVLKLGALKMARLVDDRWSGGK</sequence>
<evidence type="ECO:0000256" key="2">
    <source>
        <dbReference type="ARBA" id="ARBA00022771"/>
    </source>
</evidence>
<feature type="transmembrane region" description="Helical" evidence="9">
    <location>
        <begin position="441"/>
        <end position="461"/>
    </location>
</feature>
<evidence type="ECO:0000256" key="6">
    <source>
        <dbReference type="ARBA" id="ARBA00023163"/>
    </source>
</evidence>
<dbReference type="AlphaFoldDB" id="A0A811Q860"/>
<dbReference type="Proteomes" id="UP000604825">
    <property type="component" value="Unassembled WGS sequence"/>
</dbReference>
<dbReference type="GO" id="GO:0008270">
    <property type="term" value="F:zinc ion binding"/>
    <property type="evidence" value="ECO:0007669"/>
    <property type="project" value="UniProtKB-KW"/>
</dbReference>
<accession>A0A811Q860</accession>
<keyword evidence="6" id="KW-0804">Transcription</keyword>
<keyword evidence="2 8" id="KW-0863">Zinc-finger</keyword>
<evidence type="ECO:0000256" key="4">
    <source>
        <dbReference type="ARBA" id="ARBA00023015"/>
    </source>
</evidence>
<reference evidence="12" key="1">
    <citation type="submission" date="2020-10" db="EMBL/GenBank/DDBJ databases">
        <authorList>
            <person name="Han B."/>
            <person name="Lu T."/>
            <person name="Zhao Q."/>
            <person name="Huang X."/>
            <person name="Zhao Y."/>
        </authorList>
    </citation>
    <scope>NUCLEOTIDE SEQUENCE</scope>
</reference>
<keyword evidence="9" id="KW-0812">Transmembrane</keyword>
<dbReference type="GO" id="GO:0003677">
    <property type="term" value="F:DNA binding"/>
    <property type="evidence" value="ECO:0007669"/>
    <property type="project" value="UniProtKB-KW"/>
</dbReference>
<feature type="domain" description="NAC" evidence="11">
    <location>
        <begin position="1"/>
        <end position="123"/>
    </location>
</feature>
<dbReference type="InterPro" id="IPR003656">
    <property type="entry name" value="Znf_BED"/>
</dbReference>